<dbReference type="InterPro" id="IPR006083">
    <property type="entry name" value="PRK/URK"/>
</dbReference>
<reference evidence="2 3" key="1">
    <citation type="journal article" date="2023" name="BMC Biol.">
        <title>The compact genome of the sponge Oopsacas minuta (Hexactinellida) is lacking key metazoan core genes.</title>
        <authorList>
            <person name="Santini S."/>
            <person name="Schenkelaars Q."/>
            <person name="Jourda C."/>
            <person name="Duchesne M."/>
            <person name="Belahbib H."/>
            <person name="Rocher C."/>
            <person name="Selva M."/>
            <person name="Riesgo A."/>
            <person name="Vervoort M."/>
            <person name="Leys S.P."/>
            <person name="Kodjabachian L."/>
            <person name="Le Bivic A."/>
            <person name="Borchiellini C."/>
            <person name="Claverie J.M."/>
            <person name="Renard E."/>
        </authorList>
    </citation>
    <scope>NUCLEOTIDE SEQUENCE [LARGE SCALE GENOMIC DNA]</scope>
    <source>
        <strain evidence="2">SPO-2</strain>
    </source>
</reference>
<evidence type="ECO:0000313" key="2">
    <source>
        <dbReference type="EMBL" id="KAI6656028.1"/>
    </source>
</evidence>
<organism evidence="2 3">
    <name type="scientific">Oopsacas minuta</name>
    <dbReference type="NCBI Taxonomy" id="111878"/>
    <lineage>
        <taxon>Eukaryota</taxon>
        <taxon>Metazoa</taxon>
        <taxon>Porifera</taxon>
        <taxon>Hexactinellida</taxon>
        <taxon>Hexasterophora</taxon>
        <taxon>Lyssacinosida</taxon>
        <taxon>Leucopsacidae</taxon>
        <taxon>Oopsacas</taxon>
    </lineage>
</organism>
<dbReference type="SUPFAM" id="SSF52540">
    <property type="entry name" value="P-loop containing nucleoside triphosphate hydrolases"/>
    <property type="match status" value="1"/>
</dbReference>
<protein>
    <recommendedName>
        <fullName evidence="1">Phosphoribulokinase/uridine kinase domain-containing protein</fullName>
    </recommendedName>
</protein>
<comment type="caution">
    <text evidence="2">The sequence shown here is derived from an EMBL/GenBank/DDBJ whole genome shotgun (WGS) entry which is preliminary data.</text>
</comment>
<dbReference type="AlphaFoldDB" id="A0AAV7K4B1"/>
<dbReference type="EMBL" id="JAKMXF010000166">
    <property type="protein sequence ID" value="KAI6656028.1"/>
    <property type="molecule type" value="Genomic_DNA"/>
</dbReference>
<evidence type="ECO:0000313" key="3">
    <source>
        <dbReference type="Proteomes" id="UP001165289"/>
    </source>
</evidence>
<proteinExistence type="predicted"/>
<dbReference type="GO" id="GO:0016301">
    <property type="term" value="F:kinase activity"/>
    <property type="evidence" value="ECO:0007669"/>
    <property type="project" value="InterPro"/>
</dbReference>
<evidence type="ECO:0000259" key="1">
    <source>
        <dbReference type="Pfam" id="PF00485"/>
    </source>
</evidence>
<name>A0AAV7K4B1_9METZ</name>
<accession>A0AAV7K4B1</accession>
<dbReference type="GO" id="GO:0005524">
    <property type="term" value="F:ATP binding"/>
    <property type="evidence" value="ECO:0007669"/>
    <property type="project" value="InterPro"/>
</dbReference>
<dbReference type="PANTHER" id="PTHR10285">
    <property type="entry name" value="URIDINE KINASE"/>
    <property type="match status" value="1"/>
</dbReference>
<dbReference type="Proteomes" id="UP001165289">
    <property type="component" value="Unassembled WGS sequence"/>
</dbReference>
<keyword evidence="3" id="KW-1185">Reference proteome</keyword>
<sequence>MHSKPSFDPICENGNQILKPFLIGVTGGSASGKTTVCEKIIEQLGAAGIANQEKKVSILNQDSFYKDLTQEEHRLAAVGDYNFDHPDSFDKEFDNNVIKISFTKENYSSSNL</sequence>
<dbReference type="Pfam" id="PF00485">
    <property type="entry name" value="PRK"/>
    <property type="match status" value="1"/>
</dbReference>
<dbReference type="Gene3D" id="3.40.50.300">
    <property type="entry name" value="P-loop containing nucleotide triphosphate hydrolases"/>
    <property type="match status" value="1"/>
</dbReference>
<gene>
    <name evidence="2" type="ORF">LOD99_1762</name>
</gene>
<dbReference type="InterPro" id="IPR027417">
    <property type="entry name" value="P-loop_NTPase"/>
</dbReference>
<feature type="domain" description="Phosphoribulokinase/uridine kinase" evidence="1">
    <location>
        <begin position="22"/>
        <end position="90"/>
    </location>
</feature>